<dbReference type="Proteomes" id="UP000218811">
    <property type="component" value="Unassembled WGS sequence"/>
</dbReference>
<evidence type="ECO:0000313" key="2">
    <source>
        <dbReference type="Proteomes" id="UP000218811"/>
    </source>
</evidence>
<evidence type="ECO:0000313" key="1">
    <source>
        <dbReference type="EMBL" id="PCH35212.1"/>
    </source>
</evidence>
<reference evidence="1 2" key="1">
    <citation type="journal article" date="2012" name="Science">
        <title>The Paleozoic origin of enzymatic lignin decomposition reconstructed from 31 fungal genomes.</title>
        <authorList>
            <person name="Floudas D."/>
            <person name="Binder M."/>
            <person name="Riley R."/>
            <person name="Barry K."/>
            <person name="Blanchette R.A."/>
            <person name="Henrissat B."/>
            <person name="Martinez A.T."/>
            <person name="Otillar R."/>
            <person name="Spatafora J.W."/>
            <person name="Yadav J.S."/>
            <person name="Aerts A."/>
            <person name="Benoit I."/>
            <person name="Boyd A."/>
            <person name="Carlson A."/>
            <person name="Copeland A."/>
            <person name="Coutinho P.M."/>
            <person name="de Vries R.P."/>
            <person name="Ferreira P."/>
            <person name="Findley K."/>
            <person name="Foster B."/>
            <person name="Gaskell J."/>
            <person name="Glotzer D."/>
            <person name="Gorecki P."/>
            <person name="Heitman J."/>
            <person name="Hesse C."/>
            <person name="Hori C."/>
            <person name="Igarashi K."/>
            <person name="Jurgens J.A."/>
            <person name="Kallen N."/>
            <person name="Kersten P."/>
            <person name="Kohler A."/>
            <person name="Kuees U."/>
            <person name="Kumar T.K.A."/>
            <person name="Kuo A."/>
            <person name="LaButti K."/>
            <person name="Larrondo L.F."/>
            <person name="Lindquist E."/>
            <person name="Ling A."/>
            <person name="Lombard V."/>
            <person name="Lucas S."/>
            <person name="Lundell T."/>
            <person name="Martin R."/>
            <person name="McLaughlin D.J."/>
            <person name="Morgenstern I."/>
            <person name="Morin E."/>
            <person name="Murat C."/>
            <person name="Nagy L.G."/>
            <person name="Nolan M."/>
            <person name="Ohm R.A."/>
            <person name="Patyshakuliyeva A."/>
            <person name="Rokas A."/>
            <person name="Ruiz-Duenas F.J."/>
            <person name="Sabat G."/>
            <person name="Salamov A."/>
            <person name="Samejima M."/>
            <person name="Schmutz J."/>
            <person name="Slot J.C."/>
            <person name="St John F."/>
            <person name="Stenlid J."/>
            <person name="Sun H."/>
            <person name="Sun S."/>
            <person name="Syed K."/>
            <person name="Tsang A."/>
            <person name="Wiebenga A."/>
            <person name="Young D."/>
            <person name="Pisabarro A."/>
            <person name="Eastwood D.C."/>
            <person name="Martin F."/>
            <person name="Cullen D."/>
            <person name="Grigoriev I.V."/>
            <person name="Hibbett D.S."/>
        </authorList>
    </citation>
    <scope>NUCLEOTIDE SEQUENCE [LARGE SCALE GENOMIC DNA]</scope>
    <source>
        <strain evidence="1 2">MD-104</strain>
    </source>
</reference>
<protein>
    <submittedName>
        <fullName evidence="1">Uncharacterized protein</fullName>
    </submittedName>
</protein>
<keyword evidence="2" id="KW-1185">Reference proteome</keyword>
<gene>
    <name evidence="1" type="ORF">WOLCODRAFT_155885</name>
</gene>
<dbReference type="AlphaFoldDB" id="A0A2H3IYZ0"/>
<sequence>MLGFDGTIQACKDFRRCIVKVLLCCTLTRLYYSVAIAVVQARSKREVTVVTCALGELVRAPGDSWETGLEEANTVLPKARDVHRSTLKRATSIATG</sequence>
<accession>A0A2H3IYZ0</accession>
<organism evidence="1 2">
    <name type="scientific">Wolfiporia cocos (strain MD-104)</name>
    <name type="common">Brown rot fungus</name>
    <dbReference type="NCBI Taxonomy" id="742152"/>
    <lineage>
        <taxon>Eukaryota</taxon>
        <taxon>Fungi</taxon>
        <taxon>Dikarya</taxon>
        <taxon>Basidiomycota</taxon>
        <taxon>Agaricomycotina</taxon>
        <taxon>Agaricomycetes</taxon>
        <taxon>Polyporales</taxon>
        <taxon>Phaeolaceae</taxon>
        <taxon>Wolfiporia</taxon>
    </lineage>
</organism>
<name>A0A2H3IYZ0_WOLCO</name>
<dbReference type="EMBL" id="KB467843">
    <property type="protein sequence ID" value="PCH35212.1"/>
    <property type="molecule type" value="Genomic_DNA"/>
</dbReference>
<proteinExistence type="predicted"/>